<keyword evidence="1" id="KW-0472">Membrane</keyword>
<organism evidence="2 3">
    <name type="scientific">Paenibacillus macerans</name>
    <name type="common">Bacillus macerans</name>
    <dbReference type="NCBI Taxonomy" id="44252"/>
    <lineage>
        <taxon>Bacteria</taxon>
        <taxon>Bacillati</taxon>
        <taxon>Bacillota</taxon>
        <taxon>Bacilli</taxon>
        <taxon>Bacillales</taxon>
        <taxon>Paenibacillaceae</taxon>
        <taxon>Paenibacillus</taxon>
    </lineage>
</organism>
<dbReference type="HOGENOM" id="CLU_207158_0_0_9"/>
<evidence type="ECO:0000256" key="1">
    <source>
        <dbReference type="SAM" id="Phobius"/>
    </source>
</evidence>
<name>A0A090ZAC5_PAEMA</name>
<protein>
    <submittedName>
        <fullName evidence="2">Putative membrane protein</fullName>
    </submittedName>
</protein>
<dbReference type="STRING" id="44252.DJ90_1780"/>
<sequence>MLKRFNKKYWILLPPFFVAGLLLIIYLPQQFRPLALLAPLLFWAAYYTWTYIEKNNEVKKSQ</sequence>
<accession>A0A090ZAC5</accession>
<evidence type="ECO:0000313" key="3">
    <source>
        <dbReference type="Proteomes" id="UP000029278"/>
    </source>
</evidence>
<dbReference type="EMBL" id="JMQA01000029">
    <property type="protein sequence ID" value="KFN08229.1"/>
    <property type="molecule type" value="Genomic_DNA"/>
</dbReference>
<keyword evidence="3" id="KW-1185">Reference proteome</keyword>
<reference evidence="2 3" key="1">
    <citation type="submission" date="2014-04" db="EMBL/GenBank/DDBJ databases">
        <authorList>
            <person name="Bishop-Lilly K.A."/>
            <person name="Broomall S.M."/>
            <person name="Chain P.S."/>
            <person name="Chertkov O."/>
            <person name="Coyne S.R."/>
            <person name="Daligault H.E."/>
            <person name="Davenport K.W."/>
            <person name="Erkkila T."/>
            <person name="Frey K.G."/>
            <person name="Gibbons H.S."/>
            <person name="Gu W."/>
            <person name="Jaissle J."/>
            <person name="Johnson S.L."/>
            <person name="Koroleva G.I."/>
            <person name="Ladner J.T."/>
            <person name="Lo C.-C."/>
            <person name="Minogue T.D."/>
            <person name="Munk C."/>
            <person name="Palacios G.F."/>
            <person name="Redden C.L."/>
            <person name="Rosenzweig C.N."/>
            <person name="Scholz M.B."/>
            <person name="Teshima H."/>
            <person name="Xu Y."/>
        </authorList>
    </citation>
    <scope>NUCLEOTIDE SEQUENCE [LARGE SCALE GENOMIC DNA]</scope>
    <source>
        <strain evidence="2 3">8244</strain>
    </source>
</reference>
<keyword evidence="1" id="KW-1133">Transmembrane helix</keyword>
<dbReference type="AlphaFoldDB" id="A0A090ZAC5"/>
<feature type="transmembrane region" description="Helical" evidence="1">
    <location>
        <begin position="34"/>
        <end position="52"/>
    </location>
</feature>
<keyword evidence="1" id="KW-0812">Transmembrane</keyword>
<dbReference type="Proteomes" id="UP000029278">
    <property type="component" value="Unassembled WGS sequence"/>
</dbReference>
<comment type="caution">
    <text evidence="2">The sequence shown here is derived from an EMBL/GenBank/DDBJ whole genome shotgun (WGS) entry which is preliminary data.</text>
</comment>
<evidence type="ECO:0000313" key="2">
    <source>
        <dbReference type="EMBL" id="KFN08229.1"/>
    </source>
</evidence>
<feature type="transmembrane region" description="Helical" evidence="1">
    <location>
        <begin position="9"/>
        <end position="28"/>
    </location>
</feature>
<gene>
    <name evidence="2" type="ORF">DJ90_1780</name>
</gene>
<proteinExistence type="predicted"/>